<name>A0A3S5BTE1_9PLAT</name>
<feature type="region of interest" description="Disordered" evidence="1">
    <location>
        <begin position="1"/>
        <end position="34"/>
    </location>
</feature>
<accession>A0A3S5BTE1</accession>
<sequence>MQAIGRAASAPDSDSDLDSERRPLAKTRVVPTDQGSGRVCPIVCLMSTVPRTERGQQQSGPFRPCLIHAPLFIKAFRLSSPAIIKRSTVRRRSNAYRATRWGRLAQVGSETSAVFTPSRVVQVIIGVLTWAF</sequence>
<protein>
    <submittedName>
        <fullName evidence="2">Uncharacterized protein</fullName>
    </submittedName>
</protein>
<keyword evidence="3" id="KW-1185">Reference proteome</keyword>
<evidence type="ECO:0000256" key="1">
    <source>
        <dbReference type="SAM" id="MobiDB-lite"/>
    </source>
</evidence>
<proteinExistence type="predicted"/>
<evidence type="ECO:0000313" key="3">
    <source>
        <dbReference type="Proteomes" id="UP000784294"/>
    </source>
</evidence>
<evidence type="ECO:0000313" key="2">
    <source>
        <dbReference type="EMBL" id="VEL39003.1"/>
    </source>
</evidence>
<gene>
    <name evidence="2" type="ORF">PXEA_LOCUS32443</name>
</gene>
<dbReference type="Proteomes" id="UP000784294">
    <property type="component" value="Unassembled WGS sequence"/>
</dbReference>
<dbReference type="EMBL" id="CAAALY010259735">
    <property type="protein sequence ID" value="VEL39003.1"/>
    <property type="molecule type" value="Genomic_DNA"/>
</dbReference>
<reference evidence="2" key="1">
    <citation type="submission" date="2018-11" db="EMBL/GenBank/DDBJ databases">
        <authorList>
            <consortium name="Pathogen Informatics"/>
        </authorList>
    </citation>
    <scope>NUCLEOTIDE SEQUENCE</scope>
</reference>
<dbReference type="AlphaFoldDB" id="A0A3S5BTE1"/>
<comment type="caution">
    <text evidence="2">The sequence shown here is derived from an EMBL/GenBank/DDBJ whole genome shotgun (WGS) entry which is preliminary data.</text>
</comment>
<organism evidence="2 3">
    <name type="scientific">Protopolystoma xenopodis</name>
    <dbReference type="NCBI Taxonomy" id="117903"/>
    <lineage>
        <taxon>Eukaryota</taxon>
        <taxon>Metazoa</taxon>
        <taxon>Spiralia</taxon>
        <taxon>Lophotrochozoa</taxon>
        <taxon>Platyhelminthes</taxon>
        <taxon>Monogenea</taxon>
        <taxon>Polyopisthocotylea</taxon>
        <taxon>Polystomatidea</taxon>
        <taxon>Polystomatidae</taxon>
        <taxon>Protopolystoma</taxon>
    </lineage>
</organism>